<accession>A0ABS7MKA5</accession>
<keyword evidence="1" id="KW-0472">Membrane</keyword>
<name>A0ABS7MKA5_9ACTN</name>
<gene>
    <name evidence="2" type="ORF">K6V98_03955</name>
</gene>
<feature type="transmembrane region" description="Helical" evidence="1">
    <location>
        <begin position="74"/>
        <end position="92"/>
    </location>
</feature>
<dbReference type="Proteomes" id="UP000700908">
    <property type="component" value="Unassembled WGS sequence"/>
</dbReference>
<dbReference type="RefSeq" id="WP_222199225.1">
    <property type="nucleotide sequence ID" value="NZ_JAIMFO010000005.1"/>
</dbReference>
<keyword evidence="1" id="KW-1133">Transmembrane helix</keyword>
<proteinExistence type="predicted"/>
<protein>
    <recommendedName>
        <fullName evidence="4">ABC transporter permease</fullName>
    </recommendedName>
</protein>
<organism evidence="2 3">
    <name type="scientific">Collinsella ureilytica</name>
    <dbReference type="NCBI Taxonomy" id="2869515"/>
    <lineage>
        <taxon>Bacteria</taxon>
        <taxon>Bacillati</taxon>
        <taxon>Actinomycetota</taxon>
        <taxon>Coriobacteriia</taxon>
        <taxon>Coriobacteriales</taxon>
        <taxon>Coriobacteriaceae</taxon>
        <taxon>Collinsella</taxon>
    </lineage>
</organism>
<sequence length="206" mass="22909">MRICTLIRIDFSEGFRSIWRQALLIPGALILQFSYLLVGYTGAGFSLTELAWGDMLAVSFSGMSIYHPERNYPFVIPASWLMVCFILFFIPLRYPFRNLEGFGIQTVVASGGRRSWWISKCLWISAYVLAFWICIFGLSAAVTAICSGDLSLTIGQDVVGSLMIDVIDFVSTPRSLSILSALGAGVCMSWALCMVQFALRFGFGRF</sequence>
<evidence type="ECO:0000313" key="3">
    <source>
        <dbReference type="Proteomes" id="UP000700908"/>
    </source>
</evidence>
<evidence type="ECO:0000256" key="1">
    <source>
        <dbReference type="SAM" id="Phobius"/>
    </source>
</evidence>
<feature type="transmembrane region" description="Helical" evidence="1">
    <location>
        <begin position="122"/>
        <end position="145"/>
    </location>
</feature>
<keyword evidence="1" id="KW-0812">Transmembrane</keyword>
<keyword evidence="3" id="KW-1185">Reference proteome</keyword>
<dbReference type="EMBL" id="JAIMFO010000005">
    <property type="protein sequence ID" value="MBY4797511.1"/>
    <property type="molecule type" value="Genomic_DNA"/>
</dbReference>
<feature type="transmembrane region" description="Helical" evidence="1">
    <location>
        <begin position="18"/>
        <end position="38"/>
    </location>
</feature>
<feature type="transmembrane region" description="Helical" evidence="1">
    <location>
        <begin position="178"/>
        <end position="199"/>
    </location>
</feature>
<reference evidence="2 3" key="1">
    <citation type="submission" date="2021-08" db="EMBL/GenBank/DDBJ databases">
        <title>Collinsella faecalis sp. nov. isolated from swine faeces.</title>
        <authorList>
            <person name="Oh B.S."/>
            <person name="Lee J.H."/>
        </authorList>
    </citation>
    <scope>NUCLEOTIDE SEQUENCE [LARGE SCALE GENOMIC DNA]</scope>
    <source>
        <strain evidence="2 3">AGMB00827</strain>
    </source>
</reference>
<evidence type="ECO:0008006" key="4">
    <source>
        <dbReference type="Google" id="ProtNLM"/>
    </source>
</evidence>
<evidence type="ECO:0000313" key="2">
    <source>
        <dbReference type="EMBL" id="MBY4797511.1"/>
    </source>
</evidence>
<comment type="caution">
    <text evidence="2">The sequence shown here is derived from an EMBL/GenBank/DDBJ whole genome shotgun (WGS) entry which is preliminary data.</text>
</comment>